<keyword evidence="4" id="KW-0804">Transcription</keyword>
<evidence type="ECO:0000256" key="6">
    <source>
        <dbReference type="SAM" id="MobiDB-lite"/>
    </source>
</evidence>
<evidence type="ECO:0000256" key="4">
    <source>
        <dbReference type="ARBA" id="ARBA00023163"/>
    </source>
</evidence>
<feature type="region of interest" description="Disordered" evidence="6">
    <location>
        <begin position="1"/>
        <end position="24"/>
    </location>
</feature>
<keyword evidence="8" id="KW-1185">Reference proteome</keyword>
<sequence>MESMGVGNTSSKEPNQDMVRSYDEPEKAAQAYDAALYYLCGARGRFNFPTDLSVSNEFENSCEVGEFHVAAGMPEPDISCCSWYARTGYIFAGEFSV</sequence>
<protein>
    <recommendedName>
        <fullName evidence="9">AP2/ERF domain-containing protein</fullName>
    </recommendedName>
</protein>
<dbReference type="GO" id="GO:0003700">
    <property type="term" value="F:DNA-binding transcription factor activity"/>
    <property type="evidence" value="ECO:0007669"/>
    <property type="project" value="InterPro"/>
</dbReference>
<evidence type="ECO:0000313" key="7">
    <source>
        <dbReference type="EMBL" id="KAF8389511.1"/>
    </source>
</evidence>
<reference evidence="7 8" key="1">
    <citation type="submission" date="2020-04" db="EMBL/GenBank/DDBJ databases">
        <title>Plant Genome Project.</title>
        <authorList>
            <person name="Zhang R.-G."/>
        </authorList>
    </citation>
    <scope>NUCLEOTIDE SEQUENCE [LARGE SCALE GENOMIC DNA]</scope>
    <source>
        <strain evidence="7">YNK0</strain>
        <tissue evidence="7">Leaf</tissue>
    </source>
</reference>
<proteinExistence type="predicted"/>
<comment type="caution">
    <text evidence="7">The sequence shown here is derived from an EMBL/GenBank/DDBJ whole genome shotgun (WGS) entry which is preliminary data.</text>
</comment>
<dbReference type="InterPro" id="IPR016177">
    <property type="entry name" value="DNA-bd_dom_sf"/>
</dbReference>
<dbReference type="Proteomes" id="UP000655225">
    <property type="component" value="Unassembled WGS sequence"/>
</dbReference>
<dbReference type="AlphaFoldDB" id="A0A834YPR3"/>
<evidence type="ECO:0000313" key="8">
    <source>
        <dbReference type="Proteomes" id="UP000655225"/>
    </source>
</evidence>
<keyword evidence="3" id="KW-0238">DNA-binding</keyword>
<keyword evidence="5" id="KW-0539">Nucleus</keyword>
<dbReference type="InterPro" id="IPR036955">
    <property type="entry name" value="AP2/ERF_dom_sf"/>
</dbReference>
<evidence type="ECO:0000256" key="2">
    <source>
        <dbReference type="ARBA" id="ARBA00023015"/>
    </source>
</evidence>
<name>A0A834YPR3_TETSI</name>
<dbReference type="Gene3D" id="3.30.730.10">
    <property type="entry name" value="AP2/ERF domain"/>
    <property type="match status" value="1"/>
</dbReference>
<evidence type="ECO:0000256" key="1">
    <source>
        <dbReference type="ARBA" id="ARBA00004123"/>
    </source>
</evidence>
<dbReference type="GO" id="GO:0003677">
    <property type="term" value="F:DNA binding"/>
    <property type="evidence" value="ECO:0007669"/>
    <property type="project" value="UniProtKB-KW"/>
</dbReference>
<accession>A0A834YPR3</accession>
<keyword evidence="2" id="KW-0805">Transcription regulation</keyword>
<organism evidence="7 8">
    <name type="scientific">Tetracentron sinense</name>
    <name type="common">Spur-leaf</name>
    <dbReference type="NCBI Taxonomy" id="13715"/>
    <lineage>
        <taxon>Eukaryota</taxon>
        <taxon>Viridiplantae</taxon>
        <taxon>Streptophyta</taxon>
        <taxon>Embryophyta</taxon>
        <taxon>Tracheophyta</taxon>
        <taxon>Spermatophyta</taxon>
        <taxon>Magnoliopsida</taxon>
        <taxon>Trochodendrales</taxon>
        <taxon>Trochodendraceae</taxon>
        <taxon>Tetracentron</taxon>
    </lineage>
</organism>
<gene>
    <name evidence="7" type="ORF">HHK36_026206</name>
</gene>
<comment type="subcellular location">
    <subcellularLocation>
        <location evidence="1">Nucleus</location>
    </subcellularLocation>
</comment>
<evidence type="ECO:0008006" key="9">
    <source>
        <dbReference type="Google" id="ProtNLM"/>
    </source>
</evidence>
<evidence type="ECO:0000256" key="3">
    <source>
        <dbReference type="ARBA" id="ARBA00023125"/>
    </source>
</evidence>
<feature type="compositionally biased region" description="Polar residues" evidence="6">
    <location>
        <begin position="1"/>
        <end position="13"/>
    </location>
</feature>
<dbReference type="EMBL" id="JABCRI010000019">
    <property type="protein sequence ID" value="KAF8389511.1"/>
    <property type="molecule type" value="Genomic_DNA"/>
</dbReference>
<dbReference type="SUPFAM" id="SSF54171">
    <property type="entry name" value="DNA-binding domain"/>
    <property type="match status" value="1"/>
</dbReference>
<dbReference type="GO" id="GO:0005634">
    <property type="term" value="C:nucleus"/>
    <property type="evidence" value="ECO:0007669"/>
    <property type="project" value="UniProtKB-SubCell"/>
</dbReference>
<evidence type="ECO:0000256" key="5">
    <source>
        <dbReference type="ARBA" id="ARBA00023242"/>
    </source>
</evidence>